<evidence type="ECO:0000256" key="13">
    <source>
        <dbReference type="ARBA" id="ARBA00023075"/>
    </source>
</evidence>
<evidence type="ECO:0000259" key="18">
    <source>
        <dbReference type="Pfam" id="PF00361"/>
    </source>
</evidence>
<keyword evidence="5" id="KW-0813">Transport</keyword>
<evidence type="ECO:0000256" key="10">
    <source>
        <dbReference type="ARBA" id="ARBA00022982"/>
    </source>
</evidence>
<evidence type="ECO:0000256" key="15">
    <source>
        <dbReference type="ARBA" id="ARBA00023136"/>
    </source>
</evidence>
<evidence type="ECO:0000256" key="11">
    <source>
        <dbReference type="ARBA" id="ARBA00022989"/>
    </source>
</evidence>
<evidence type="ECO:0000256" key="9">
    <source>
        <dbReference type="ARBA" id="ARBA00022967"/>
    </source>
</evidence>
<evidence type="ECO:0000256" key="14">
    <source>
        <dbReference type="ARBA" id="ARBA00023128"/>
    </source>
</evidence>
<proteinExistence type="inferred from homology"/>
<keyword evidence="15 17" id="KW-0472">Membrane</keyword>
<protein>
    <recommendedName>
        <fullName evidence="4 17">NADH-ubiquinone oxidoreductase chain 2</fullName>
        <ecNumber evidence="3 17">7.1.1.2</ecNumber>
    </recommendedName>
</protein>
<evidence type="ECO:0000256" key="1">
    <source>
        <dbReference type="ARBA" id="ARBA00004448"/>
    </source>
</evidence>
<dbReference type="GO" id="GO:0006120">
    <property type="term" value="P:mitochondrial electron transport, NADH to ubiquinone"/>
    <property type="evidence" value="ECO:0007669"/>
    <property type="project" value="InterPro"/>
</dbReference>
<sequence>MNRNITTLFITNIIIGTIIAISSNHWFLIWIGLETNTLSIIPLLTFLQSPRNIEASIKYFLIQALAAATILNSALINAWTNGSWLINTEFNEINCIIITGALFLKLSLAPFHIWFPDVISGINLLQGLLLTTWQKIAPLIITLNIINTLNLNMILYCSILSIIIGAWNGLNQTQTRKILAYSSISHIGWITITGIFNQNASIIMLLIYITINTSIFLSLTTTNIKNIANINKNNATWTAPTITLCILSLGGLPPLTGFLNKLISLNVLTQNNSTLTTIPLIVGSLISLFFYLRISFNSNLSLFPQNALTIINTRNTTPSNTNTNSILITLALNSIIAPPILISILS</sequence>
<feature type="domain" description="NADH:quinone oxidoreductase/Mrp antiporter transmembrane" evidence="18">
    <location>
        <begin position="23"/>
        <end position="286"/>
    </location>
</feature>
<feature type="transmembrane region" description="Helical" evidence="17">
    <location>
        <begin position="59"/>
        <end position="76"/>
    </location>
</feature>
<feature type="transmembrane region" description="Helical" evidence="17">
    <location>
        <begin position="273"/>
        <end position="292"/>
    </location>
</feature>
<keyword evidence="11 17" id="KW-1133">Transmembrane helix</keyword>
<evidence type="ECO:0000256" key="8">
    <source>
        <dbReference type="ARBA" id="ARBA00022792"/>
    </source>
</evidence>
<keyword evidence="13 17" id="KW-0830">Ubiquinone</keyword>
<dbReference type="InterPro" id="IPR050175">
    <property type="entry name" value="Complex_I_Subunit_2"/>
</dbReference>
<dbReference type="AlphaFoldDB" id="Q2QJF6"/>
<organism evidence="19">
    <name type="scientific">Neogymnocrinus richeri</name>
    <dbReference type="NCBI Taxonomy" id="710152"/>
    <lineage>
        <taxon>Eukaryota</taxon>
        <taxon>Metazoa</taxon>
        <taxon>Echinodermata</taxon>
        <taxon>Pelmatozoa</taxon>
        <taxon>Crinoidea</taxon>
        <taxon>Articulata</taxon>
        <taxon>Cyrtocrinida</taxon>
        <taxon>Sclerocrinidae</taxon>
        <taxon>Neogymnocrinus</taxon>
    </lineage>
</organism>
<comment type="subcellular location">
    <subcellularLocation>
        <location evidence="1 17">Mitochondrion inner membrane</location>
        <topology evidence="1 17">Multi-pass membrane protein</topology>
    </subcellularLocation>
</comment>
<feature type="transmembrane region" description="Helical" evidence="17">
    <location>
        <begin position="234"/>
        <end position="253"/>
    </location>
</feature>
<keyword evidence="8 17" id="KW-0999">Mitochondrion inner membrane</keyword>
<feature type="transmembrane region" description="Helical" evidence="17">
    <location>
        <begin position="96"/>
        <end position="115"/>
    </location>
</feature>
<gene>
    <name evidence="19" type="primary">nad2</name>
</gene>
<dbReference type="EC" id="7.1.1.2" evidence="3 17"/>
<keyword evidence="10 17" id="KW-0249">Electron transport</keyword>
<feature type="transmembrane region" description="Helical" evidence="17">
    <location>
        <begin position="153"/>
        <end position="171"/>
    </location>
</feature>
<dbReference type="PANTHER" id="PTHR46552">
    <property type="entry name" value="NADH-UBIQUINONE OXIDOREDUCTASE CHAIN 2"/>
    <property type="match status" value="1"/>
</dbReference>
<feature type="transmembrane region" description="Helical" evidence="17">
    <location>
        <begin position="178"/>
        <end position="196"/>
    </location>
</feature>
<keyword evidence="9 17" id="KW-1278">Translocase</keyword>
<accession>Q2QJF6</accession>
<geneLocation type="mitochondrion" evidence="19"/>
<evidence type="ECO:0000313" key="19">
    <source>
        <dbReference type="EMBL" id="AAY51810.1"/>
    </source>
</evidence>
<keyword evidence="7 17" id="KW-0812">Transmembrane</keyword>
<evidence type="ECO:0000256" key="6">
    <source>
        <dbReference type="ARBA" id="ARBA00022660"/>
    </source>
</evidence>
<reference evidence="19" key="1">
    <citation type="journal article" date="2006" name="Mol. Phylogenet. Evol.">
        <title>The complete mitochondrial genomes of the sea lily Gymnocrinus richeri and the feather star Phanogenia gracilis: signature nucleotide bias and unique nad4L gene rearrangement within crinoids.</title>
        <authorList>
            <person name="Scouras A."/>
            <person name="Smith M.J."/>
        </authorList>
    </citation>
    <scope>NUCLEOTIDE SEQUENCE</scope>
</reference>
<feature type="transmembrane region" description="Helical" evidence="17">
    <location>
        <begin position="202"/>
        <end position="222"/>
    </location>
</feature>
<dbReference type="GO" id="GO:0008137">
    <property type="term" value="F:NADH dehydrogenase (ubiquinone) activity"/>
    <property type="evidence" value="ECO:0007669"/>
    <property type="project" value="UniProtKB-EC"/>
</dbReference>
<evidence type="ECO:0000256" key="12">
    <source>
        <dbReference type="ARBA" id="ARBA00023027"/>
    </source>
</evidence>
<evidence type="ECO:0000256" key="3">
    <source>
        <dbReference type="ARBA" id="ARBA00012944"/>
    </source>
</evidence>
<evidence type="ECO:0000256" key="16">
    <source>
        <dbReference type="ARBA" id="ARBA00049551"/>
    </source>
</evidence>
<comment type="catalytic activity">
    <reaction evidence="16 17">
        <text>a ubiquinone + NADH + 5 H(+)(in) = a ubiquinol + NAD(+) + 4 H(+)(out)</text>
        <dbReference type="Rhea" id="RHEA:29091"/>
        <dbReference type="Rhea" id="RHEA-COMP:9565"/>
        <dbReference type="Rhea" id="RHEA-COMP:9566"/>
        <dbReference type="ChEBI" id="CHEBI:15378"/>
        <dbReference type="ChEBI" id="CHEBI:16389"/>
        <dbReference type="ChEBI" id="CHEBI:17976"/>
        <dbReference type="ChEBI" id="CHEBI:57540"/>
        <dbReference type="ChEBI" id="CHEBI:57945"/>
        <dbReference type="EC" id="7.1.1.2"/>
    </reaction>
</comment>
<dbReference type="GO" id="GO:0005743">
    <property type="term" value="C:mitochondrial inner membrane"/>
    <property type="evidence" value="ECO:0007669"/>
    <property type="project" value="UniProtKB-SubCell"/>
</dbReference>
<comment type="similarity">
    <text evidence="2 17">Belongs to the complex I subunit 2 family.</text>
</comment>
<comment type="function">
    <text evidence="17">Core subunit of the mitochondrial membrane respiratory chain NADH dehydrogenase (Complex I) which catalyzes electron transfer from NADH through the respiratory chain, using ubiquinone as an electron acceptor. Essential for the catalytic activity and assembly of complex I.</text>
</comment>
<keyword evidence="6 17" id="KW-0679">Respiratory chain</keyword>
<dbReference type="PRINTS" id="PR01436">
    <property type="entry name" value="NADHDHGNASE2"/>
</dbReference>
<name>Q2QJF6_9ECHI</name>
<dbReference type="InterPro" id="IPR003917">
    <property type="entry name" value="NADH_UbQ_OxRdtase_chain2"/>
</dbReference>
<dbReference type="PANTHER" id="PTHR46552:SF1">
    <property type="entry name" value="NADH-UBIQUINONE OXIDOREDUCTASE CHAIN 2"/>
    <property type="match status" value="1"/>
</dbReference>
<evidence type="ECO:0000256" key="2">
    <source>
        <dbReference type="ARBA" id="ARBA00007012"/>
    </source>
</evidence>
<dbReference type="EMBL" id="DQ068951">
    <property type="protein sequence ID" value="AAY51810.1"/>
    <property type="molecule type" value="Genomic_DNA"/>
</dbReference>
<dbReference type="InterPro" id="IPR001750">
    <property type="entry name" value="ND/Mrp_TM"/>
</dbReference>
<feature type="transmembrane region" description="Helical" evidence="17">
    <location>
        <begin position="5"/>
        <end position="21"/>
    </location>
</feature>
<evidence type="ECO:0000256" key="7">
    <source>
        <dbReference type="ARBA" id="ARBA00022692"/>
    </source>
</evidence>
<keyword evidence="12 17" id="KW-0520">NAD</keyword>
<evidence type="ECO:0000256" key="5">
    <source>
        <dbReference type="ARBA" id="ARBA00022448"/>
    </source>
</evidence>
<evidence type="ECO:0000256" key="4">
    <source>
        <dbReference type="ARBA" id="ARBA00021008"/>
    </source>
</evidence>
<dbReference type="Pfam" id="PF00361">
    <property type="entry name" value="Proton_antipo_M"/>
    <property type="match status" value="1"/>
</dbReference>
<evidence type="ECO:0000256" key="17">
    <source>
        <dbReference type="RuleBase" id="RU003403"/>
    </source>
</evidence>
<keyword evidence="14 17" id="KW-0496">Mitochondrion</keyword>